<protein>
    <submittedName>
        <fullName evidence="1 2">Uncharacterized protein</fullName>
    </submittedName>
</protein>
<dbReference type="Gramene" id="Pp3c12_17400V3.1">
    <property type="protein sequence ID" value="PAC:32972807.CDS.1"/>
    <property type="gene ID" value="Pp3c12_17400"/>
</dbReference>
<dbReference type="EMBL" id="ABEU02000012">
    <property type="protein sequence ID" value="PNR44012.1"/>
    <property type="molecule type" value="Genomic_DNA"/>
</dbReference>
<reference evidence="1 3" key="2">
    <citation type="journal article" date="2018" name="Plant J.">
        <title>The Physcomitrella patens chromosome-scale assembly reveals moss genome structure and evolution.</title>
        <authorList>
            <person name="Lang D."/>
            <person name="Ullrich K.K."/>
            <person name="Murat F."/>
            <person name="Fuchs J."/>
            <person name="Jenkins J."/>
            <person name="Haas F.B."/>
            <person name="Piednoel M."/>
            <person name="Gundlach H."/>
            <person name="Van Bel M."/>
            <person name="Meyberg R."/>
            <person name="Vives C."/>
            <person name="Morata J."/>
            <person name="Symeonidi A."/>
            <person name="Hiss M."/>
            <person name="Muchero W."/>
            <person name="Kamisugi Y."/>
            <person name="Saleh O."/>
            <person name="Blanc G."/>
            <person name="Decker E.L."/>
            <person name="van Gessel N."/>
            <person name="Grimwood J."/>
            <person name="Hayes R.D."/>
            <person name="Graham S.W."/>
            <person name="Gunter L.E."/>
            <person name="McDaniel S.F."/>
            <person name="Hoernstein S.N.W."/>
            <person name="Larsson A."/>
            <person name="Li F.W."/>
            <person name="Perroud P.F."/>
            <person name="Phillips J."/>
            <person name="Ranjan P."/>
            <person name="Rokshar D.S."/>
            <person name="Rothfels C.J."/>
            <person name="Schneider L."/>
            <person name="Shu S."/>
            <person name="Stevenson D.W."/>
            <person name="Thummler F."/>
            <person name="Tillich M."/>
            <person name="Villarreal Aguilar J.C."/>
            <person name="Widiez T."/>
            <person name="Wong G.K."/>
            <person name="Wymore A."/>
            <person name="Zhang Y."/>
            <person name="Zimmer A.D."/>
            <person name="Quatrano R.S."/>
            <person name="Mayer K.F.X."/>
            <person name="Goodstein D."/>
            <person name="Casacuberta J.M."/>
            <person name="Vandepoele K."/>
            <person name="Reski R."/>
            <person name="Cuming A.C."/>
            <person name="Tuskan G.A."/>
            <person name="Maumus F."/>
            <person name="Salse J."/>
            <person name="Schmutz J."/>
            <person name="Rensing S.A."/>
        </authorList>
    </citation>
    <scope>NUCLEOTIDE SEQUENCE [LARGE SCALE GENOMIC DNA]</scope>
    <source>
        <strain evidence="2 3">cv. Gransden 2004</strain>
    </source>
</reference>
<name>A0A2K1JR55_PHYPA</name>
<dbReference type="AlphaFoldDB" id="A0A2K1JR55"/>
<evidence type="ECO:0000313" key="1">
    <source>
        <dbReference type="EMBL" id="PNR44012.1"/>
    </source>
</evidence>
<sequence length="52" mass="6304">MLQACELQQKERNKFLWTVVATHNVLLTYHRVFTLDHNELAICFRWNSRCLI</sequence>
<dbReference type="EnsemblPlants" id="Pp3c12_17400V3.2">
    <property type="protein sequence ID" value="PAC:32972808.CDS.1"/>
    <property type="gene ID" value="Pp3c12_17400"/>
</dbReference>
<dbReference type="EnsemblPlants" id="Pp3c12_17400V3.1">
    <property type="protein sequence ID" value="PAC:32972807.CDS.1"/>
    <property type="gene ID" value="Pp3c12_17400"/>
</dbReference>
<evidence type="ECO:0000313" key="2">
    <source>
        <dbReference type="EnsemblPlants" id="PAC:32972807.CDS.1"/>
    </source>
</evidence>
<dbReference type="InParanoid" id="A0A2K1JR55"/>
<reference evidence="2" key="3">
    <citation type="submission" date="2020-12" db="UniProtKB">
        <authorList>
            <consortium name="EnsemblPlants"/>
        </authorList>
    </citation>
    <scope>IDENTIFICATION</scope>
</reference>
<dbReference type="Proteomes" id="UP000006727">
    <property type="component" value="Chromosome 12"/>
</dbReference>
<keyword evidence="3" id="KW-1185">Reference proteome</keyword>
<dbReference type="Gramene" id="Pp3c12_17400V3.2">
    <property type="protein sequence ID" value="PAC:32972808.CDS.1"/>
    <property type="gene ID" value="Pp3c12_17400"/>
</dbReference>
<evidence type="ECO:0000313" key="3">
    <source>
        <dbReference type="Proteomes" id="UP000006727"/>
    </source>
</evidence>
<proteinExistence type="predicted"/>
<gene>
    <name evidence="1" type="ORF">PHYPA_016395</name>
</gene>
<reference evidence="1 3" key="1">
    <citation type="journal article" date="2008" name="Science">
        <title>The Physcomitrella genome reveals evolutionary insights into the conquest of land by plants.</title>
        <authorList>
            <person name="Rensing S."/>
            <person name="Lang D."/>
            <person name="Zimmer A."/>
            <person name="Terry A."/>
            <person name="Salamov A."/>
            <person name="Shapiro H."/>
            <person name="Nishiyama T."/>
            <person name="Perroud P.-F."/>
            <person name="Lindquist E."/>
            <person name="Kamisugi Y."/>
            <person name="Tanahashi T."/>
            <person name="Sakakibara K."/>
            <person name="Fujita T."/>
            <person name="Oishi K."/>
            <person name="Shin-I T."/>
            <person name="Kuroki Y."/>
            <person name="Toyoda A."/>
            <person name="Suzuki Y."/>
            <person name="Hashimoto A."/>
            <person name="Yamaguchi K."/>
            <person name="Sugano A."/>
            <person name="Kohara Y."/>
            <person name="Fujiyama A."/>
            <person name="Anterola A."/>
            <person name="Aoki S."/>
            <person name="Ashton N."/>
            <person name="Barbazuk W.B."/>
            <person name="Barker E."/>
            <person name="Bennetzen J."/>
            <person name="Bezanilla M."/>
            <person name="Blankenship R."/>
            <person name="Cho S.H."/>
            <person name="Dutcher S."/>
            <person name="Estelle M."/>
            <person name="Fawcett J.A."/>
            <person name="Gundlach H."/>
            <person name="Hanada K."/>
            <person name="Heyl A."/>
            <person name="Hicks K.A."/>
            <person name="Hugh J."/>
            <person name="Lohr M."/>
            <person name="Mayer K."/>
            <person name="Melkozernov A."/>
            <person name="Murata T."/>
            <person name="Nelson D."/>
            <person name="Pils B."/>
            <person name="Prigge M."/>
            <person name="Reiss B."/>
            <person name="Renner T."/>
            <person name="Rombauts S."/>
            <person name="Rushton P."/>
            <person name="Sanderfoot A."/>
            <person name="Schween G."/>
            <person name="Shiu S.-H."/>
            <person name="Stueber K."/>
            <person name="Theodoulou F.L."/>
            <person name="Tu H."/>
            <person name="Van de Peer Y."/>
            <person name="Verrier P.J."/>
            <person name="Waters E."/>
            <person name="Wood A."/>
            <person name="Yang L."/>
            <person name="Cove D."/>
            <person name="Cuming A."/>
            <person name="Hasebe M."/>
            <person name="Lucas S."/>
            <person name="Mishler D.B."/>
            <person name="Reski R."/>
            <person name="Grigoriev I."/>
            <person name="Quatrano R.S."/>
            <person name="Boore J.L."/>
        </authorList>
    </citation>
    <scope>NUCLEOTIDE SEQUENCE [LARGE SCALE GENOMIC DNA]</scope>
    <source>
        <strain evidence="2 3">cv. Gransden 2004</strain>
    </source>
</reference>
<organism evidence="1">
    <name type="scientific">Physcomitrium patens</name>
    <name type="common">Spreading-leaved earth moss</name>
    <name type="synonym">Physcomitrella patens</name>
    <dbReference type="NCBI Taxonomy" id="3218"/>
    <lineage>
        <taxon>Eukaryota</taxon>
        <taxon>Viridiplantae</taxon>
        <taxon>Streptophyta</taxon>
        <taxon>Embryophyta</taxon>
        <taxon>Bryophyta</taxon>
        <taxon>Bryophytina</taxon>
        <taxon>Bryopsida</taxon>
        <taxon>Funariidae</taxon>
        <taxon>Funariales</taxon>
        <taxon>Funariaceae</taxon>
        <taxon>Physcomitrium</taxon>
    </lineage>
</organism>
<accession>A0A2K1JR55</accession>